<name>A0A7S2WGE4_9STRA</name>
<accession>A0A7S2WGE4</accession>
<organism evidence="1">
    <name type="scientific">Mucochytrium quahogii</name>
    <dbReference type="NCBI Taxonomy" id="96639"/>
    <lineage>
        <taxon>Eukaryota</taxon>
        <taxon>Sar</taxon>
        <taxon>Stramenopiles</taxon>
        <taxon>Bigyra</taxon>
        <taxon>Labyrinthulomycetes</taxon>
        <taxon>Thraustochytrida</taxon>
        <taxon>Thraustochytriidae</taxon>
        <taxon>Mucochytrium</taxon>
    </lineage>
</organism>
<dbReference type="EMBL" id="HBHK01014593">
    <property type="protein sequence ID" value="CAD9686559.1"/>
    <property type="molecule type" value="Transcribed_RNA"/>
</dbReference>
<gene>
    <name evidence="1" type="ORF">QSP1433_LOCUS9213</name>
</gene>
<sequence>MQTIPRTAVSPGAFMCKDTMSKRCTMKNTIILSEQKAIHSEEQTARVSLFGEMLRNQVYRKTKGVQWEHVVVDEIGNVDVAQQNIVELSIIGGHRGVVIKTYQRANGVRISVVAADETSLLKGISRLLRDLSPGCSIDTSVCNRSISIGSSNNTSHVRRFTI</sequence>
<dbReference type="AlphaFoldDB" id="A0A7S2WGE4"/>
<evidence type="ECO:0000313" key="1">
    <source>
        <dbReference type="EMBL" id="CAD9686559.1"/>
    </source>
</evidence>
<proteinExistence type="predicted"/>
<protein>
    <submittedName>
        <fullName evidence="1">Uncharacterized protein</fullName>
    </submittedName>
</protein>
<reference evidence="1" key="1">
    <citation type="submission" date="2021-01" db="EMBL/GenBank/DDBJ databases">
        <authorList>
            <person name="Corre E."/>
            <person name="Pelletier E."/>
            <person name="Niang G."/>
            <person name="Scheremetjew M."/>
            <person name="Finn R."/>
            <person name="Kale V."/>
            <person name="Holt S."/>
            <person name="Cochrane G."/>
            <person name="Meng A."/>
            <person name="Brown T."/>
            <person name="Cohen L."/>
        </authorList>
    </citation>
    <scope>NUCLEOTIDE SEQUENCE</scope>
    <source>
        <strain evidence="1">NY070348D</strain>
    </source>
</reference>